<proteinExistence type="predicted"/>
<dbReference type="SUPFAM" id="SSF53448">
    <property type="entry name" value="Nucleotide-diphospho-sugar transferases"/>
    <property type="match status" value="1"/>
</dbReference>
<dbReference type="AlphaFoldDB" id="A0A6C0JIE0"/>
<name>A0A6C0JIE0_9ZZZZ</name>
<dbReference type="Gene3D" id="3.90.550.10">
    <property type="entry name" value="Spore Coat Polysaccharide Biosynthesis Protein SpsA, Chain A"/>
    <property type="match status" value="1"/>
</dbReference>
<reference evidence="2" key="1">
    <citation type="journal article" date="2020" name="Nature">
        <title>Giant virus diversity and host interactions through global metagenomics.</title>
        <authorList>
            <person name="Schulz F."/>
            <person name="Roux S."/>
            <person name="Paez-Espino D."/>
            <person name="Jungbluth S."/>
            <person name="Walsh D.A."/>
            <person name="Denef V.J."/>
            <person name="McMahon K.D."/>
            <person name="Konstantinidis K.T."/>
            <person name="Eloe-Fadrosh E.A."/>
            <person name="Kyrpides N.C."/>
            <person name="Woyke T."/>
        </authorList>
    </citation>
    <scope>NUCLEOTIDE SEQUENCE</scope>
    <source>
        <strain evidence="2">GVMAG-M-3300027708-51</strain>
    </source>
</reference>
<sequence length="459" mass="53115">MRILLKFPTRSRPQQAMRVLQHYSNMATNPKFIGVAMSCDSDDDSMTRTLVKDEFDRILGEFEWHQIYYGDSKTKIEACNADMEKIEYLWDIVVLVSDDMVPLLKGYDDVIRSYMMASFPDTDGILWFNDGHQEDKLNTLSVMGRAMYQSFGYIYHPSYKSFYCDTEFTDLCRGRLKSKCVYVPTCIVRHEHPGHGYGGFDSLYQKNQFAWTHDMDNYINRKQYPVDWTIMIPTIPGRERSLQSLIRSIHELHQRVCPALRVAIAVGFDNREASIGTKRQAMLQAAEGKYTSFIDDDDKVTAHYFEDAAACIAGNFDCMRLRGQISRWTFTHSIGNKLTDPMANETTFLRPPNHLNVMKADIAKTVKFRDASSGEDLDWTIKLARTGFLRTEYQSDENRIHYLYDLGDRQIEESTLVYQRIVTYEHQLKSVLVTPNTEQPAPRPATTQFRLGPRGFTRT</sequence>
<organism evidence="2">
    <name type="scientific">viral metagenome</name>
    <dbReference type="NCBI Taxonomy" id="1070528"/>
    <lineage>
        <taxon>unclassified sequences</taxon>
        <taxon>metagenomes</taxon>
        <taxon>organismal metagenomes</taxon>
    </lineage>
</organism>
<feature type="compositionally biased region" description="Polar residues" evidence="1">
    <location>
        <begin position="435"/>
        <end position="449"/>
    </location>
</feature>
<evidence type="ECO:0000256" key="1">
    <source>
        <dbReference type="SAM" id="MobiDB-lite"/>
    </source>
</evidence>
<feature type="region of interest" description="Disordered" evidence="1">
    <location>
        <begin position="435"/>
        <end position="459"/>
    </location>
</feature>
<dbReference type="InterPro" id="IPR029044">
    <property type="entry name" value="Nucleotide-diphossugar_trans"/>
</dbReference>
<dbReference type="EMBL" id="MN740401">
    <property type="protein sequence ID" value="QHU04556.1"/>
    <property type="molecule type" value="Genomic_DNA"/>
</dbReference>
<evidence type="ECO:0000313" key="2">
    <source>
        <dbReference type="EMBL" id="QHU04556.1"/>
    </source>
</evidence>
<protein>
    <submittedName>
        <fullName evidence="2">Uncharacterized protein</fullName>
    </submittedName>
</protein>
<accession>A0A6C0JIE0</accession>